<dbReference type="RefSeq" id="WP_117474225.1">
    <property type="nucleotide sequence ID" value="NZ_JBKVGE010000022.1"/>
</dbReference>
<dbReference type="Gene3D" id="3.40.50.1820">
    <property type="entry name" value="alpha/beta hydrolase"/>
    <property type="match status" value="1"/>
</dbReference>
<dbReference type="SUPFAM" id="SSF53474">
    <property type="entry name" value="alpha/beta-Hydrolases"/>
    <property type="match status" value="1"/>
</dbReference>
<dbReference type="Pfam" id="PF00756">
    <property type="entry name" value="Esterase"/>
    <property type="match status" value="1"/>
</dbReference>
<dbReference type="InterPro" id="IPR029058">
    <property type="entry name" value="AB_hydrolase_fold"/>
</dbReference>
<organism evidence="1 4">
    <name type="scientific">Ruthenibacterium lactatiformans</name>
    <dbReference type="NCBI Taxonomy" id="1550024"/>
    <lineage>
        <taxon>Bacteria</taxon>
        <taxon>Bacillati</taxon>
        <taxon>Bacillota</taxon>
        <taxon>Clostridia</taxon>
        <taxon>Eubacteriales</taxon>
        <taxon>Oscillospiraceae</taxon>
        <taxon>Ruthenibacterium</taxon>
    </lineage>
</organism>
<dbReference type="Proteomes" id="UP000449193">
    <property type="component" value="Unassembled WGS sequence"/>
</dbReference>
<reference evidence="3 4" key="1">
    <citation type="journal article" date="2019" name="Nat. Med.">
        <title>A library of human gut bacterial isolates paired with longitudinal multiomics data enables mechanistic microbiome research.</title>
        <authorList>
            <person name="Poyet M."/>
            <person name="Groussin M."/>
            <person name="Gibbons S.M."/>
            <person name="Avila-Pacheco J."/>
            <person name="Jiang X."/>
            <person name="Kearney S.M."/>
            <person name="Perrotta A.R."/>
            <person name="Berdy B."/>
            <person name="Zhao S."/>
            <person name="Lieberman T.D."/>
            <person name="Swanson P.K."/>
            <person name="Smith M."/>
            <person name="Roesemann S."/>
            <person name="Alexander J.E."/>
            <person name="Rich S.A."/>
            <person name="Livny J."/>
            <person name="Vlamakis H."/>
            <person name="Clish C."/>
            <person name="Bullock K."/>
            <person name="Deik A."/>
            <person name="Scott J."/>
            <person name="Pierce K.A."/>
            <person name="Xavier R.J."/>
            <person name="Alm E.J."/>
        </authorList>
    </citation>
    <scope>NUCLEOTIDE SEQUENCE [LARGE SCALE GENOMIC DNA]</scope>
    <source>
        <strain evidence="1 4">BIOML-A4</strain>
        <strain evidence="2 3">BIOML-A7</strain>
    </source>
</reference>
<evidence type="ECO:0000313" key="1">
    <source>
        <dbReference type="EMBL" id="MTS27739.1"/>
    </source>
</evidence>
<dbReference type="EMBL" id="WMZU01000015">
    <property type="protein sequence ID" value="MTS27739.1"/>
    <property type="molecule type" value="Genomic_DNA"/>
</dbReference>
<gene>
    <name evidence="2" type="ORF">GMD52_13450</name>
    <name evidence="1" type="ORF">GMD59_10620</name>
</gene>
<dbReference type="EMBL" id="WMZR01000019">
    <property type="protein sequence ID" value="MTS52531.1"/>
    <property type="molecule type" value="Genomic_DNA"/>
</dbReference>
<dbReference type="Proteomes" id="UP000472755">
    <property type="component" value="Unassembled WGS sequence"/>
</dbReference>
<accession>A0A6I3QGW8</accession>
<sequence length="297" mass="33483">MLVKFNFLSQALMEQTNVTMILPSWTLFDSGKGKAESYVPGTKFQVLYLLHGGTGDDSDYIHFSNILRYAEEHKIAVVMPSGHNSSYENEPEHVQPWPHRYWDFVFDELPRVCAAMFPISTKREDTFVAGLSMGSMGAAKWAVYGPERVCAAVLMSGGGMDTNKIMQVVGQYGSEGGGTDFNVDVKGLKAQGFKLIDTDDKLYRTARENVAQGKPLPKLFMTCGGNDFIRIFAHECRDILKGYGYDVFYEEIPGYAHEWDFWDLALRKALDEWLPIRHDVLLPEQACPPTDNKKRGI</sequence>
<dbReference type="GO" id="GO:0016747">
    <property type="term" value="F:acyltransferase activity, transferring groups other than amino-acyl groups"/>
    <property type="evidence" value="ECO:0007669"/>
    <property type="project" value="TreeGrafter"/>
</dbReference>
<evidence type="ECO:0000313" key="2">
    <source>
        <dbReference type="EMBL" id="MTS52531.1"/>
    </source>
</evidence>
<dbReference type="InterPro" id="IPR050583">
    <property type="entry name" value="Mycobacterial_A85_antigen"/>
</dbReference>
<protein>
    <recommendedName>
        <fullName evidence="5">Esterase family protein</fullName>
    </recommendedName>
</protein>
<dbReference type="PANTHER" id="PTHR48098">
    <property type="entry name" value="ENTEROCHELIN ESTERASE-RELATED"/>
    <property type="match status" value="1"/>
</dbReference>
<dbReference type="AlphaFoldDB" id="A0A6I3QGW8"/>
<evidence type="ECO:0008006" key="5">
    <source>
        <dbReference type="Google" id="ProtNLM"/>
    </source>
</evidence>
<dbReference type="InterPro" id="IPR000801">
    <property type="entry name" value="Esterase-like"/>
</dbReference>
<name>A0A6I3QGW8_9FIRM</name>
<evidence type="ECO:0000313" key="4">
    <source>
        <dbReference type="Proteomes" id="UP000472755"/>
    </source>
</evidence>
<evidence type="ECO:0000313" key="3">
    <source>
        <dbReference type="Proteomes" id="UP000449193"/>
    </source>
</evidence>
<proteinExistence type="predicted"/>
<comment type="caution">
    <text evidence="1">The sequence shown here is derived from an EMBL/GenBank/DDBJ whole genome shotgun (WGS) entry which is preliminary data.</text>
</comment>
<dbReference type="PANTHER" id="PTHR48098:SF1">
    <property type="entry name" value="DIACYLGLYCEROL ACYLTRANSFERASE_MYCOLYLTRANSFERASE AG85A"/>
    <property type="match status" value="1"/>
</dbReference>